<keyword evidence="1" id="KW-0175">Coiled coil</keyword>
<organism evidence="3 4">
    <name type="scientific">Seongchinamella sediminis</name>
    <dbReference type="NCBI Taxonomy" id="2283635"/>
    <lineage>
        <taxon>Bacteria</taxon>
        <taxon>Pseudomonadati</taxon>
        <taxon>Pseudomonadota</taxon>
        <taxon>Gammaproteobacteria</taxon>
        <taxon>Cellvibrionales</taxon>
        <taxon>Halieaceae</taxon>
        <taxon>Seongchinamella</taxon>
    </lineage>
</organism>
<keyword evidence="4" id="KW-1185">Reference proteome</keyword>
<evidence type="ECO:0000313" key="3">
    <source>
        <dbReference type="EMBL" id="RLQ22469.1"/>
    </source>
</evidence>
<feature type="signal peptide" evidence="2">
    <location>
        <begin position="1"/>
        <end position="21"/>
    </location>
</feature>
<evidence type="ECO:0000256" key="2">
    <source>
        <dbReference type="SAM" id="SignalP"/>
    </source>
</evidence>
<dbReference type="EMBL" id="QRAN01000006">
    <property type="protein sequence ID" value="RLQ22469.1"/>
    <property type="molecule type" value="Genomic_DNA"/>
</dbReference>
<keyword evidence="2" id="KW-0732">Signal</keyword>
<gene>
    <name evidence="3" type="ORF">DWB85_07565</name>
</gene>
<proteinExistence type="predicted"/>
<reference evidence="3 4" key="1">
    <citation type="submission" date="2018-07" db="EMBL/GenBank/DDBJ databases">
        <title>Halioglobus sp. genome submission.</title>
        <authorList>
            <person name="Ye M.-Q."/>
            <person name="Du Z.-J."/>
        </authorList>
    </citation>
    <scope>NUCLEOTIDE SEQUENCE [LARGE SCALE GENOMIC DNA]</scope>
    <source>
        <strain evidence="3 4">U0301</strain>
    </source>
</reference>
<evidence type="ECO:0000313" key="4">
    <source>
        <dbReference type="Proteomes" id="UP000265509"/>
    </source>
</evidence>
<dbReference type="OrthoDB" id="625456at2"/>
<comment type="caution">
    <text evidence="3">The sequence shown here is derived from an EMBL/GenBank/DDBJ whole genome shotgun (WGS) entry which is preliminary data.</text>
</comment>
<dbReference type="SUPFAM" id="SSF56935">
    <property type="entry name" value="Porins"/>
    <property type="match status" value="1"/>
</dbReference>
<name>A0A3L7E0L5_9GAMM</name>
<feature type="coiled-coil region" evidence="1">
    <location>
        <begin position="19"/>
        <end position="67"/>
    </location>
</feature>
<dbReference type="Proteomes" id="UP000265509">
    <property type="component" value="Unassembled WGS sequence"/>
</dbReference>
<feature type="chain" id="PRO_5017998227" description="Phosphate-selective porin O and P" evidence="2">
    <location>
        <begin position="22"/>
        <end position="452"/>
    </location>
</feature>
<evidence type="ECO:0008006" key="5">
    <source>
        <dbReference type="Google" id="ProtNLM"/>
    </source>
</evidence>
<dbReference type="AlphaFoldDB" id="A0A3L7E0L5"/>
<sequence>MAPASLSLLLLFPLLAAPAIAANHNVEELEARVARLTAELAAANAALAEARNSATDAEQRLATLEQQHSDITIGPLTVGGAVRVNYVHGDYTLNGDAPQRGGNGGNMELDTFRINMGLRHEQVIGKLEYRWYNGYNFLHTGWLGYEFDDGSQVQAGLTRVPFGPGPYGVSQSWFFDLHYYVGLADDMDVGVKYLFQRGNWDLALAYFNSSERNWNGASRDSARYSYDIVQWESAIEDDGTVTSAPGNGYDERNQLNLRAIYRWQSDAVPTELGLSLQAGELRGKRTDDGDHIAAAVHMKNSIGNLTLASQLSRYEIDIDADNRLGTDELVPMGAYDFAWPVATEAWLPAVSLSYRYNTDALPWLDYVLPYAEYSGILKDSDLLNDSEMITLGAAWASGGWYIYTDYVWSNGNLFIGNEGDDYTNIYNGVGDFGANGNDAWNYRLNINFGYYF</sequence>
<accession>A0A3L7E0L5</accession>
<evidence type="ECO:0000256" key="1">
    <source>
        <dbReference type="SAM" id="Coils"/>
    </source>
</evidence>
<protein>
    <recommendedName>
        <fullName evidence="5">Phosphate-selective porin O and P</fullName>
    </recommendedName>
</protein>
<dbReference type="RefSeq" id="WP_117953610.1">
    <property type="nucleotide sequence ID" value="NZ_QRAN01000006.1"/>
</dbReference>